<name>A0A1G8LLP1_9PSED</name>
<sequence length="59" mass="6521">MTRDEHQEIHTVATAALVGILSSDPQVRPELAAKTAFDAAESFAAERKKRIGEEPHFDM</sequence>
<keyword evidence="2" id="KW-1185">Reference proteome</keyword>
<reference evidence="2" key="1">
    <citation type="submission" date="2016-10" db="EMBL/GenBank/DDBJ databases">
        <authorList>
            <person name="Varghese N."/>
            <person name="Submissions S."/>
        </authorList>
    </citation>
    <scope>NUCLEOTIDE SEQUENCE [LARGE SCALE GENOMIC DNA]</scope>
    <source>
        <strain evidence="2">ATCC 700689</strain>
    </source>
</reference>
<dbReference type="EMBL" id="FNCO01000014">
    <property type="protein sequence ID" value="SDI56594.1"/>
    <property type="molecule type" value="Genomic_DNA"/>
</dbReference>
<dbReference type="AlphaFoldDB" id="A0A1G8LLP1"/>
<dbReference type="OrthoDB" id="9944040at2"/>
<proteinExistence type="predicted"/>
<dbReference type="Proteomes" id="UP000182894">
    <property type="component" value="Unassembled WGS sequence"/>
</dbReference>
<organism evidence="1 2">
    <name type="scientific">Pseudomonas abietaniphila</name>
    <dbReference type="NCBI Taxonomy" id="89065"/>
    <lineage>
        <taxon>Bacteria</taxon>
        <taxon>Pseudomonadati</taxon>
        <taxon>Pseudomonadota</taxon>
        <taxon>Gammaproteobacteria</taxon>
        <taxon>Pseudomonadales</taxon>
        <taxon>Pseudomonadaceae</taxon>
        <taxon>Pseudomonas</taxon>
    </lineage>
</organism>
<evidence type="ECO:0000313" key="2">
    <source>
        <dbReference type="Proteomes" id="UP000182894"/>
    </source>
</evidence>
<evidence type="ECO:0000313" key="1">
    <source>
        <dbReference type="EMBL" id="SDI56594.1"/>
    </source>
</evidence>
<protein>
    <submittedName>
        <fullName evidence="1">Uncharacterized protein</fullName>
    </submittedName>
</protein>
<dbReference type="RefSeq" id="WP_074756495.1">
    <property type="nucleotide sequence ID" value="NZ_FNCO01000014.1"/>
</dbReference>
<gene>
    <name evidence="1" type="ORF">SAMN05216605_114184</name>
</gene>
<accession>A0A1G8LLP1</accession>